<dbReference type="SUPFAM" id="SSF53623">
    <property type="entry name" value="MurD-like peptide ligases, catalytic domain"/>
    <property type="match status" value="1"/>
</dbReference>
<comment type="caution">
    <text evidence="18">The sequence shown here is derived from an EMBL/GenBank/DDBJ whole genome shotgun (WGS) entry which is preliminary data.</text>
</comment>
<keyword evidence="11 14" id="KW-0131">Cell cycle</keyword>
<evidence type="ECO:0000256" key="4">
    <source>
        <dbReference type="ARBA" id="ARBA00022490"/>
    </source>
</evidence>
<dbReference type="AlphaFoldDB" id="A0A1F6APZ0"/>
<gene>
    <name evidence="14" type="primary">murC</name>
    <name evidence="18" type="ORF">A2960_01120</name>
</gene>
<evidence type="ECO:0000313" key="18">
    <source>
        <dbReference type="EMBL" id="OGG26756.1"/>
    </source>
</evidence>
<accession>A0A1F6APZ0</accession>
<keyword evidence="10 14" id="KW-0573">Peptidoglycan synthesis</keyword>
<keyword evidence="9 14" id="KW-0133">Cell shape</keyword>
<dbReference type="GO" id="GO:0008763">
    <property type="term" value="F:UDP-N-acetylmuramate-L-alanine ligase activity"/>
    <property type="evidence" value="ECO:0007669"/>
    <property type="project" value="UniProtKB-UniRule"/>
</dbReference>
<dbReference type="InterPro" id="IPR036565">
    <property type="entry name" value="Mur-like_cat_sf"/>
</dbReference>
<dbReference type="GO" id="GO:0005524">
    <property type="term" value="F:ATP binding"/>
    <property type="evidence" value="ECO:0007669"/>
    <property type="project" value="UniProtKB-UniRule"/>
</dbReference>
<sequence>MKHKTAYFVGIKGVAMTALAVYFQEKGYEVIGSDVAEKFATDNILKKRNIKVNPGFFPDNINKNYDLVVVTGAHGGMTNIEAEKARKMGLSTYMHGEILGKLMNKKKGISISGCHGKTTTSAIVASLLVHSGFNPSYIVGSASINDLGEAGHYGQGEYFVAEADEYMTCPITNKTPRFMWQKPIIVILTNIDYDHPDAFTNLDQVKETYLNFIHNLPENGSLIACIDDPNVSDILPRVKRNVITYGFSPRSTYRIDKVYCGKETIFMKVLFKNMELGEFMMKIPGKHNLLNGLAASIAANMSGISWDSIKENLKLFTGTKRRFEKIGSVNSTLLYDDYAHHPSEVVATLKAVKEWYPDKRLIIIFQPHTYSRTKALLHDFSKAFTLADIVIFSDIYASKRESNDPTISSKILTAEANKYKRNAHYLAEKEKILKYLSENVKGNDLIMTMGAGDIFSLQKDLLTLLKKLIV</sequence>
<dbReference type="GO" id="GO:0051301">
    <property type="term" value="P:cell division"/>
    <property type="evidence" value="ECO:0007669"/>
    <property type="project" value="UniProtKB-KW"/>
</dbReference>
<dbReference type="GO" id="GO:0009252">
    <property type="term" value="P:peptidoglycan biosynthetic process"/>
    <property type="evidence" value="ECO:0007669"/>
    <property type="project" value="UniProtKB-UniRule"/>
</dbReference>
<comment type="similarity">
    <text evidence="14">Belongs to the MurCDEF family.</text>
</comment>
<evidence type="ECO:0000256" key="1">
    <source>
        <dbReference type="ARBA" id="ARBA00004496"/>
    </source>
</evidence>
<dbReference type="SUPFAM" id="SSF51984">
    <property type="entry name" value="MurCD N-terminal domain"/>
    <property type="match status" value="1"/>
</dbReference>
<dbReference type="Gene3D" id="3.40.1190.10">
    <property type="entry name" value="Mur-like, catalytic domain"/>
    <property type="match status" value="1"/>
</dbReference>
<dbReference type="InterPro" id="IPR005758">
    <property type="entry name" value="UDP-N-AcMur_Ala_ligase_MurC"/>
</dbReference>
<dbReference type="Gene3D" id="3.40.50.720">
    <property type="entry name" value="NAD(P)-binding Rossmann-like Domain"/>
    <property type="match status" value="1"/>
</dbReference>
<feature type="domain" description="Mur ligase N-terminal catalytic" evidence="15">
    <location>
        <begin position="7"/>
        <end position="106"/>
    </location>
</feature>
<keyword evidence="12 14" id="KW-0961">Cell wall biogenesis/degradation</keyword>
<evidence type="ECO:0000256" key="2">
    <source>
        <dbReference type="ARBA" id="ARBA00004752"/>
    </source>
</evidence>
<dbReference type="Pfam" id="PF08245">
    <property type="entry name" value="Mur_ligase_M"/>
    <property type="match status" value="1"/>
</dbReference>
<keyword evidence="6 14" id="KW-0132">Cell division</keyword>
<dbReference type="EMBL" id="MFJR01000007">
    <property type="protein sequence ID" value="OGG26756.1"/>
    <property type="molecule type" value="Genomic_DNA"/>
</dbReference>
<dbReference type="Pfam" id="PF02875">
    <property type="entry name" value="Mur_ligase_C"/>
    <property type="match status" value="1"/>
</dbReference>
<evidence type="ECO:0000259" key="16">
    <source>
        <dbReference type="Pfam" id="PF02875"/>
    </source>
</evidence>
<organism evidence="18 19">
    <name type="scientific">Candidatus Gottesmanbacteria bacterium RIFCSPLOWO2_01_FULL_39_12b</name>
    <dbReference type="NCBI Taxonomy" id="1798388"/>
    <lineage>
        <taxon>Bacteria</taxon>
        <taxon>Candidatus Gottesmaniibacteriota</taxon>
    </lineage>
</organism>
<comment type="subcellular location">
    <subcellularLocation>
        <location evidence="1 14">Cytoplasm</location>
    </subcellularLocation>
</comment>
<dbReference type="Gene3D" id="3.90.190.20">
    <property type="entry name" value="Mur ligase, C-terminal domain"/>
    <property type="match status" value="1"/>
</dbReference>
<evidence type="ECO:0000256" key="10">
    <source>
        <dbReference type="ARBA" id="ARBA00022984"/>
    </source>
</evidence>
<evidence type="ECO:0000256" key="6">
    <source>
        <dbReference type="ARBA" id="ARBA00022618"/>
    </source>
</evidence>
<dbReference type="NCBIfam" id="TIGR01082">
    <property type="entry name" value="murC"/>
    <property type="match status" value="1"/>
</dbReference>
<evidence type="ECO:0000256" key="7">
    <source>
        <dbReference type="ARBA" id="ARBA00022741"/>
    </source>
</evidence>
<feature type="domain" description="Mur ligase central" evidence="17">
    <location>
        <begin position="111"/>
        <end position="299"/>
    </location>
</feature>
<dbReference type="InterPro" id="IPR000713">
    <property type="entry name" value="Mur_ligase_N"/>
</dbReference>
<name>A0A1F6APZ0_9BACT</name>
<dbReference type="HAMAP" id="MF_00046">
    <property type="entry name" value="MurC"/>
    <property type="match status" value="1"/>
</dbReference>
<keyword evidence="4 14" id="KW-0963">Cytoplasm</keyword>
<dbReference type="InterPro" id="IPR004101">
    <property type="entry name" value="Mur_ligase_C"/>
</dbReference>
<evidence type="ECO:0000256" key="9">
    <source>
        <dbReference type="ARBA" id="ARBA00022960"/>
    </source>
</evidence>
<dbReference type="EC" id="6.3.2.8" evidence="3 14"/>
<evidence type="ECO:0000256" key="5">
    <source>
        <dbReference type="ARBA" id="ARBA00022598"/>
    </source>
</evidence>
<keyword evidence="5 14" id="KW-0436">Ligase</keyword>
<dbReference type="UniPathway" id="UPA00219"/>
<dbReference type="PANTHER" id="PTHR43445">
    <property type="entry name" value="UDP-N-ACETYLMURAMATE--L-ALANINE LIGASE-RELATED"/>
    <property type="match status" value="1"/>
</dbReference>
<dbReference type="InterPro" id="IPR013221">
    <property type="entry name" value="Mur_ligase_cen"/>
</dbReference>
<evidence type="ECO:0000256" key="12">
    <source>
        <dbReference type="ARBA" id="ARBA00023316"/>
    </source>
</evidence>
<evidence type="ECO:0000313" key="19">
    <source>
        <dbReference type="Proteomes" id="UP000176609"/>
    </source>
</evidence>
<evidence type="ECO:0000256" key="3">
    <source>
        <dbReference type="ARBA" id="ARBA00012211"/>
    </source>
</evidence>
<evidence type="ECO:0000256" key="11">
    <source>
        <dbReference type="ARBA" id="ARBA00023306"/>
    </source>
</evidence>
<evidence type="ECO:0000259" key="15">
    <source>
        <dbReference type="Pfam" id="PF01225"/>
    </source>
</evidence>
<evidence type="ECO:0000256" key="13">
    <source>
        <dbReference type="ARBA" id="ARBA00047833"/>
    </source>
</evidence>
<dbReference type="Pfam" id="PF01225">
    <property type="entry name" value="Mur_ligase"/>
    <property type="match status" value="1"/>
</dbReference>
<feature type="domain" description="Mur ligase C-terminal" evidence="16">
    <location>
        <begin position="321"/>
        <end position="452"/>
    </location>
</feature>
<feature type="binding site" evidence="14">
    <location>
        <begin position="113"/>
        <end position="119"/>
    </location>
    <ligand>
        <name>ATP</name>
        <dbReference type="ChEBI" id="CHEBI:30616"/>
    </ligand>
</feature>
<evidence type="ECO:0000256" key="14">
    <source>
        <dbReference type="HAMAP-Rule" id="MF_00046"/>
    </source>
</evidence>
<keyword evidence="7 14" id="KW-0547">Nucleotide-binding</keyword>
<proteinExistence type="inferred from homology"/>
<keyword evidence="8 14" id="KW-0067">ATP-binding</keyword>
<dbReference type="GO" id="GO:0071555">
    <property type="term" value="P:cell wall organization"/>
    <property type="evidence" value="ECO:0007669"/>
    <property type="project" value="UniProtKB-KW"/>
</dbReference>
<dbReference type="PANTHER" id="PTHR43445:SF3">
    <property type="entry name" value="UDP-N-ACETYLMURAMATE--L-ALANINE LIGASE"/>
    <property type="match status" value="1"/>
</dbReference>
<comment type="catalytic activity">
    <reaction evidence="13 14">
        <text>UDP-N-acetyl-alpha-D-muramate + L-alanine + ATP = UDP-N-acetyl-alpha-D-muramoyl-L-alanine + ADP + phosphate + H(+)</text>
        <dbReference type="Rhea" id="RHEA:23372"/>
        <dbReference type="ChEBI" id="CHEBI:15378"/>
        <dbReference type="ChEBI" id="CHEBI:30616"/>
        <dbReference type="ChEBI" id="CHEBI:43474"/>
        <dbReference type="ChEBI" id="CHEBI:57972"/>
        <dbReference type="ChEBI" id="CHEBI:70757"/>
        <dbReference type="ChEBI" id="CHEBI:83898"/>
        <dbReference type="ChEBI" id="CHEBI:456216"/>
        <dbReference type="EC" id="6.3.2.8"/>
    </reaction>
</comment>
<reference evidence="18 19" key="1">
    <citation type="journal article" date="2016" name="Nat. Commun.">
        <title>Thousands of microbial genomes shed light on interconnected biogeochemical processes in an aquifer system.</title>
        <authorList>
            <person name="Anantharaman K."/>
            <person name="Brown C.T."/>
            <person name="Hug L.A."/>
            <person name="Sharon I."/>
            <person name="Castelle C.J."/>
            <person name="Probst A.J."/>
            <person name="Thomas B.C."/>
            <person name="Singh A."/>
            <person name="Wilkins M.J."/>
            <person name="Karaoz U."/>
            <person name="Brodie E.L."/>
            <person name="Williams K.H."/>
            <person name="Hubbard S.S."/>
            <person name="Banfield J.F."/>
        </authorList>
    </citation>
    <scope>NUCLEOTIDE SEQUENCE [LARGE SCALE GENOMIC DNA]</scope>
</reference>
<protein>
    <recommendedName>
        <fullName evidence="3 14">UDP-N-acetylmuramate--L-alanine ligase</fullName>
        <ecNumber evidence="3 14">6.3.2.8</ecNumber>
    </recommendedName>
    <alternativeName>
        <fullName evidence="14">UDP-N-acetylmuramoyl-L-alanine synthetase</fullName>
    </alternativeName>
</protein>
<comment type="function">
    <text evidence="14">Cell wall formation.</text>
</comment>
<dbReference type="Proteomes" id="UP000176609">
    <property type="component" value="Unassembled WGS sequence"/>
</dbReference>
<dbReference type="InterPro" id="IPR036615">
    <property type="entry name" value="Mur_ligase_C_dom_sf"/>
</dbReference>
<dbReference type="GO" id="GO:0008360">
    <property type="term" value="P:regulation of cell shape"/>
    <property type="evidence" value="ECO:0007669"/>
    <property type="project" value="UniProtKB-KW"/>
</dbReference>
<dbReference type="GO" id="GO:0005737">
    <property type="term" value="C:cytoplasm"/>
    <property type="evidence" value="ECO:0007669"/>
    <property type="project" value="UniProtKB-SubCell"/>
</dbReference>
<evidence type="ECO:0000259" key="17">
    <source>
        <dbReference type="Pfam" id="PF08245"/>
    </source>
</evidence>
<comment type="pathway">
    <text evidence="2 14">Cell wall biogenesis; peptidoglycan biosynthesis.</text>
</comment>
<dbReference type="InterPro" id="IPR050061">
    <property type="entry name" value="MurCDEF_pg_biosynth"/>
</dbReference>
<dbReference type="SUPFAM" id="SSF53244">
    <property type="entry name" value="MurD-like peptide ligases, peptide-binding domain"/>
    <property type="match status" value="1"/>
</dbReference>
<evidence type="ECO:0000256" key="8">
    <source>
        <dbReference type="ARBA" id="ARBA00022840"/>
    </source>
</evidence>